<keyword evidence="4" id="KW-1185">Reference proteome</keyword>
<dbReference type="GeneID" id="27718009"/>
<evidence type="ECO:0000313" key="3">
    <source>
        <dbReference type="EMBL" id="KIX92047.1"/>
    </source>
</evidence>
<accession>A0A0D2JFV5</accession>
<evidence type="ECO:0000259" key="2">
    <source>
        <dbReference type="Pfam" id="PF25545"/>
    </source>
</evidence>
<dbReference type="RefSeq" id="XP_016626170.1">
    <property type="nucleotide sequence ID" value="XM_016782749.1"/>
</dbReference>
<evidence type="ECO:0000256" key="1">
    <source>
        <dbReference type="SAM" id="MobiDB-lite"/>
    </source>
</evidence>
<dbReference type="OrthoDB" id="5372703at2759"/>
<dbReference type="Proteomes" id="UP000053411">
    <property type="component" value="Unassembled WGS sequence"/>
</dbReference>
<feature type="domain" description="DUF7924" evidence="2">
    <location>
        <begin position="17"/>
        <end position="144"/>
    </location>
</feature>
<dbReference type="EMBL" id="KN848112">
    <property type="protein sequence ID" value="KIX92047.1"/>
    <property type="molecule type" value="Genomic_DNA"/>
</dbReference>
<gene>
    <name evidence="3" type="ORF">Z520_12263</name>
</gene>
<organism evidence="3 4">
    <name type="scientific">Fonsecaea multimorphosa CBS 102226</name>
    <dbReference type="NCBI Taxonomy" id="1442371"/>
    <lineage>
        <taxon>Eukaryota</taxon>
        <taxon>Fungi</taxon>
        <taxon>Dikarya</taxon>
        <taxon>Ascomycota</taxon>
        <taxon>Pezizomycotina</taxon>
        <taxon>Eurotiomycetes</taxon>
        <taxon>Chaetothyriomycetidae</taxon>
        <taxon>Chaetothyriales</taxon>
        <taxon>Herpotrichiellaceae</taxon>
        <taxon>Fonsecaea</taxon>
    </lineage>
</organism>
<proteinExistence type="predicted"/>
<dbReference type="Pfam" id="PF25545">
    <property type="entry name" value="DUF7924"/>
    <property type="match status" value="1"/>
</dbReference>
<dbReference type="VEuPathDB" id="FungiDB:Z520_12263"/>
<protein>
    <recommendedName>
        <fullName evidence="2">DUF7924 domain-containing protein</fullName>
    </recommendedName>
</protein>
<reference evidence="3 4" key="1">
    <citation type="submission" date="2015-01" db="EMBL/GenBank/DDBJ databases">
        <title>The Genome Sequence of Fonsecaea multimorphosa CBS 102226.</title>
        <authorList>
            <consortium name="The Broad Institute Genomics Platform"/>
            <person name="Cuomo C."/>
            <person name="de Hoog S."/>
            <person name="Gorbushina A."/>
            <person name="Stielow B."/>
            <person name="Teixiera M."/>
            <person name="Abouelleil A."/>
            <person name="Chapman S.B."/>
            <person name="Priest M."/>
            <person name="Young S.K."/>
            <person name="Wortman J."/>
            <person name="Nusbaum C."/>
            <person name="Birren B."/>
        </authorList>
    </citation>
    <scope>NUCLEOTIDE SEQUENCE [LARGE SCALE GENOMIC DNA]</scope>
    <source>
        <strain evidence="3 4">CBS 102226</strain>
    </source>
</reference>
<feature type="region of interest" description="Disordered" evidence="1">
    <location>
        <begin position="1"/>
        <end position="21"/>
    </location>
</feature>
<dbReference type="InterPro" id="IPR057684">
    <property type="entry name" value="DUF7924"/>
</dbReference>
<sequence length="177" mass="19691">MTDAGLNGALSERGVTRTQMNTFPDGLDNEFSPKSMPDGAGVFVPVLVTEAGKSLFESDNRAATIGGYVIKGLQRLEIKSSWGVREFLPKETEQENVPLVFSLTMSGLVVQLSVHHPEMEGDRDYYHMRGLKAYLISEPDQLEEFLLKLETILIWAQGEFLTQVADQLSAVCRRGRL</sequence>
<evidence type="ECO:0000313" key="4">
    <source>
        <dbReference type="Proteomes" id="UP000053411"/>
    </source>
</evidence>
<dbReference type="AlphaFoldDB" id="A0A0D2JFV5"/>
<name>A0A0D2JFV5_9EURO</name>